<name>A0AA88MTP4_TACVA</name>
<protein>
    <submittedName>
        <fullName evidence="2">Uncharacterized protein</fullName>
    </submittedName>
</protein>
<dbReference type="Proteomes" id="UP001187315">
    <property type="component" value="Unassembled WGS sequence"/>
</dbReference>
<evidence type="ECO:0000256" key="1">
    <source>
        <dbReference type="SAM" id="MobiDB-lite"/>
    </source>
</evidence>
<comment type="caution">
    <text evidence="2">The sequence shown here is derived from an EMBL/GenBank/DDBJ whole genome shotgun (WGS) entry which is preliminary data.</text>
</comment>
<proteinExistence type="predicted"/>
<dbReference type="EMBL" id="JAVHJS010000011">
    <property type="protein sequence ID" value="KAK2843023.1"/>
    <property type="molecule type" value="Genomic_DNA"/>
</dbReference>
<evidence type="ECO:0000313" key="2">
    <source>
        <dbReference type="EMBL" id="KAK2843023.1"/>
    </source>
</evidence>
<keyword evidence="3" id="KW-1185">Reference proteome</keyword>
<reference evidence="2" key="1">
    <citation type="submission" date="2023-08" db="EMBL/GenBank/DDBJ databases">
        <title>Pelteobagrus vachellii genome.</title>
        <authorList>
            <person name="Liu H."/>
        </authorList>
    </citation>
    <scope>NUCLEOTIDE SEQUENCE</scope>
    <source>
        <strain evidence="2">PRFRI_2022a</strain>
        <tissue evidence="2">Muscle</tissue>
    </source>
</reference>
<accession>A0AA88MTP4</accession>
<sequence length="72" mass="8432">MKLRDEVNPEQENKEDTNTNESILSGISCGLLCFDIFPVESERESWEYDLYAGRRYPQVNMNVFSSKVKKRP</sequence>
<dbReference type="AlphaFoldDB" id="A0AA88MTP4"/>
<gene>
    <name evidence="2" type="ORF">Q7C36_011238</name>
</gene>
<organism evidence="2 3">
    <name type="scientific">Tachysurus vachellii</name>
    <name type="common">Darkbarbel catfish</name>
    <name type="synonym">Pelteobagrus vachellii</name>
    <dbReference type="NCBI Taxonomy" id="175792"/>
    <lineage>
        <taxon>Eukaryota</taxon>
        <taxon>Metazoa</taxon>
        <taxon>Chordata</taxon>
        <taxon>Craniata</taxon>
        <taxon>Vertebrata</taxon>
        <taxon>Euteleostomi</taxon>
        <taxon>Actinopterygii</taxon>
        <taxon>Neopterygii</taxon>
        <taxon>Teleostei</taxon>
        <taxon>Ostariophysi</taxon>
        <taxon>Siluriformes</taxon>
        <taxon>Bagridae</taxon>
        <taxon>Tachysurus</taxon>
    </lineage>
</organism>
<feature type="region of interest" description="Disordered" evidence="1">
    <location>
        <begin position="1"/>
        <end position="20"/>
    </location>
</feature>
<feature type="compositionally biased region" description="Basic and acidic residues" evidence="1">
    <location>
        <begin position="1"/>
        <end position="17"/>
    </location>
</feature>
<evidence type="ECO:0000313" key="3">
    <source>
        <dbReference type="Proteomes" id="UP001187315"/>
    </source>
</evidence>